<dbReference type="HOGENOM" id="CLU_959856_0_0_1"/>
<dbReference type="Proteomes" id="UP000016933">
    <property type="component" value="Unassembled WGS sequence"/>
</dbReference>
<proteinExistence type="predicted"/>
<reference evidence="2" key="1">
    <citation type="journal article" date="2012" name="PLoS Genet.">
        <title>The genomes of the fungal plant pathogens Cladosporium fulvum and Dothistroma septosporum reveal adaptation to different hosts and lifestyles but also signatures of common ancestry.</title>
        <authorList>
            <person name="de Wit P.J.G.M."/>
            <person name="van der Burgt A."/>
            <person name="Oekmen B."/>
            <person name="Stergiopoulos I."/>
            <person name="Abd-Elsalam K.A."/>
            <person name="Aerts A.L."/>
            <person name="Bahkali A.H."/>
            <person name="Beenen H.G."/>
            <person name="Chettri P."/>
            <person name="Cox M.P."/>
            <person name="Datema E."/>
            <person name="de Vries R.P."/>
            <person name="Dhillon B."/>
            <person name="Ganley A.R."/>
            <person name="Griffiths S.A."/>
            <person name="Guo Y."/>
            <person name="Hamelin R.C."/>
            <person name="Henrissat B."/>
            <person name="Kabir M.S."/>
            <person name="Jashni M.K."/>
            <person name="Kema G."/>
            <person name="Klaubauf S."/>
            <person name="Lapidus A."/>
            <person name="Levasseur A."/>
            <person name="Lindquist E."/>
            <person name="Mehrabi R."/>
            <person name="Ohm R.A."/>
            <person name="Owen T.J."/>
            <person name="Salamov A."/>
            <person name="Schwelm A."/>
            <person name="Schijlen E."/>
            <person name="Sun H."/>
            <person name="van den Burg H.A."/>
            <person name="van Ham R.C.H.J."/>
            <person name="Zhang S."/>
            <person name="Goodwin S.B."/>
            <person name="Grigoriev I.V."/>
            <person name="Collemare J."/>
            <person name="Bradshaw R.E."/>
        </authorList>
    </citation>
    <scope>NUCLEOTIDE SEQUENCE [LARGE SCALE GENOMIC DNA]</scope>
    <source>
        <strain evidence="2">NZE10 / CBS 128990</strain>
    </source>
</reference>
<organism evidence="1 2">
    <name type="scientific">Dothistroma septosporum (strain NZE10 / CBS 128990)</name>
    <name type="common">Red band needle blight fungus</name>
    <name type="synonym">Mycosphaerella pini</name>
    <dbReference type="NCBI Taxonomy" id="675120"/>
    <lineage>
        <taxon>Eukaryota</taxon>
        <taxon>Fungi</taxon>
        <taxon>Dikarya</taxon>
        <taxon>Ascomycota</taxon>
        <taxon>Pezizomycotina</taxon>
        <taxon>Dothideomycetes</taxon>
        <taxon>Dothideomycetidae</taxon>
        <taxon>Mycosphaerellales</taxon>
        <taxon>Mycosphaerellaceae</taxon>
        <taxon>Dothistroma</taxon>
    </lineage>
</organism>
<evidence type="ECO:0000313" key="1">
    <source>
        <dbReference type="EMBL" id="EME48214.1"/>
    </source>
</evidence>
<accession>N1Q169</accession>
<reference evidence="1 2" key="2">
    <citation type="journal article" date="2012" name="PLoS Pathog.">
        <title>Diverse lifestyles and strategies of plant pathogenesis encoded in the genomes of eighteen Dothideomycetes fungi.</title>
        <authorList>
            <person name="Ohm R.A."/>
            <person name="Feau N."/>
            <person name="Henrissat B."/>
            <person name="Schoch C.L."/>
            <person name="Horwitz B.A."/>
            <person name="Barry K.W."/>
            <person name="Condon B.J."/>
            <person name="Copeland A.C."/>
            <person name="Dhillon B."/>
            <person name="Glaser F."/>
            <person name="Hesse C.N."/>
            <person name="Kosti I."/>
            <person name="LaButti K."/>
            <person name="Lindquist E.A."/>
            <person name="Lucas S."/>
            <person name="Salamov A.A."/>
            <person name="Bradshaw R.E."/>
            <person name="Ciuffetti L."/>
            <person name="Hamelin R.C."/>
            <person name="Kema G.H.J."/>
            <person name="Lawrence C."/>
            <person name="Scott J.A."/>
            <person name="Spatafora J.W."/>
            <person name="Turgeon B.G."/>
            <person name="de Wit P.J.G.M."/>
            <person name="Zhong S."/>
            <person name="Goodwin S.B."/>
            <person name="Grigoriev I.V."/>
        </authorList>
    </citation>
    <scope>NUCLEOTIDE SEQUENCE [LARGE SCALE GENOMIC DNA]</scope>
    <source>
        <strain evidence="2">NZE10 / CBS 128990</strain>
    </source>
</reference>
<sequence length="290" mass="32080">MNEIAALSAQTSTIPGSTQYSAISHMQNARLSRLPARIRTRIYELVLAEQKDIPISLVNRPKEISLGEVRHLWNRYPQMQAGCFRAEVLTCVPQIGGKNKHRPLHPHQGFPQTCRALRQETQALCLAEKAFVCHTRHLERTASGLASGEEGDGTFYHEALRSLGLGDIVGTVVEIVLDLGVAYSRCRAPAKIEWDAIIGVIWRRCRPDTVIKVVVTFDWTMVGAADRFSMSFEVGKAIVLKPADIEAAAVNSGSAAKLPFLKGYMLLRRLIGSLREFEVGERDSSGSSQR</sequence>
<dbReference type="OrthoDB" id="10556822at2759"/>
<dbReference type="AlphaFoldDB" id="N1Q169"/>
<dbReference type="EMBL" id="KB446536">
    <property type="protein sequence ID" value="EME48214.1"/>
    <property type="molecule type" value="Genomic_DNA"/>
</dbReference>
<keyword evidence="2" id="KW-1185">Reference proteome</keyword>
<protein>
    <submittedName>
        <fullName evidence="1">Uncharacterized protein</fullName>
    </submittedName>
</protein>
<gene>
    <name evidence="1" type="ORF">DOTSEDRAFT_21916</name>
</gene>
<evidence type="ECO:0000313" key="2">
    <source>
        <dbReference type="Proteomes" id="UP000016933"/>
    </source>
</evidence>
<name>N1Q169_DOTSN</name>